<evidence type="ECO:0000256" key="14">
    <source>
        <dbReference type="ARBA" id="ARBA00023136"/>
    </source>
</evidence>
<feature type="compositionally biased region" description="Basic and acidic residues" evidence="19">
    <location>
        <begin position="673"/>
        <end position="685"/>
    </location>
</feature>
<evidence type="ECO:0000256" key="13">
    <source>
        <dbReference type="ARBA" id="ARBA00023098"/>
    </source>
</evidence>
<dbReference type="AlphaFoldDB" id="A0A158QMU1"/>
<dbReference type="InterPro" id="IPR000467">
    <property type="entry name" value="G_patch_dom"/>
</dbReference>
<keyword evidence="17" id="KW-0479">Metal-binding</keyword>
<dbReference type="GO" id="GO:0008270">
    <property type="term" value="F:zinc ion binding"/>
    <property type="evidence" value="ECO:0007669"/>
    <property type="project" value="UniProtKB-KW"/>
</dbReference>
<dbReference type="PANTHER" id="PTHR13773">
    <property type="entry name" value="PHOSPHATIDATE CYTIDYLYLTRANSFERASE"/>
    <property type="match status" value="1"/>
</dbReference>
<reference evidence="25" key="1">
    <citation type="submission" date="2016-04" db="UniProtKB">
        <authorList>
            <consortium name="WormBaseParasite"/>
        </authorList>
    </citation>
    <scope>IDENTIFICATION</scope>
</reference>
<dbReference type="SMART" id="SM00356">
    <property type="entry name" value="ZnF_C3H1"/>
    <property type="match status" value="1"/>
</dbReference>
<feature type="transmembrane region" description="Helical" evidence="20">
    <location>
        <begin position="229"/>
        <end position="251"/>
    </location>
</feature>
<evidence type="ECO:0000313" key="24">
    <source>
        <dbReference type="Proteomes" id="UP000268014"/>
    </source>
</evidence>
<dbReference type="GO" id="GO:0005789">
    <property type="term" value="C:endoplasmic reticulum membrane"/>
    <property type="evidence" value="ECO:0007669"/>
    <property type="project" value="TreeGrafter"/>
</dbReference>
<keyword evidence="13" id="KW-0443">Lipid metabolism</keyword>
<keyword evidence="10 18" id="KW-0812">Transmembrane</keyword>
<evidence type="ECO:0000256" key="11">
    <source>
        <dbReference type="ARBA" id="ARBA00022695"/>
    </source>
</evidence>
<evidence type="ECO:0000256" key="17">
    <source>
        <dbReference type="PROSITE-ProRule" id="PRU00723"/>
    </source>
</evidence>
<comment type="subcellular location">
    <subcellularLocation>
        <location evidence="3">Membrane</location>
        <topology evidence="3">Multi-pass membrane protein</topology>
    </subcellularLocation>
</comment>
<feature type="zinc finger region" description="C3H1-type" evidence="17">
    <location>
        <begin position="555"/>
        <end position="581"/>
    </location>
</feature>
<dbReference type="CDD" id="cd20384">
    <property type="entry name" value="Tudor_ZGPAT"/>
    <property type="match status" value="1"/>
</dbReference>
<keyword evidence="24" id="KW-1185">Reference proteome</keyword>
<keyword evidence="15" id="KW-0594">Phospholipid biosynthesis</keyword>
<keyword evidence="8" id="KW-0444">Lipid biosynthesis</keyword>
<evidence type="ECO:0000313" key="23">
    <source>
        <dbReference type="EMBL" id="VDO36979.1"/>
    </source>
</evidence>
<evidence type="ECO:0000256" key="1">
    <source>
        <dbReference type="ARBA" id="ARBA00001698"/>
    </source>
</evidence>
<evidence type="ECO:0000259" key="22">
    <source>
        <dbReference type="PROSITE" id="PS50174"/>
    </source>
</evidence>
<evidence type="ECO:0000256" key="18">
    <source>
        <dbReference type="RuleBase" id="RU003938"/>
    </source>
</evidence>
<dbReference type="InterPro" id="IPR016720">
    <property type="entry name" value="PC_Trfase_euk"/>
</dbReference>
<dbReference type="STRING" id="6290.A0A158QMU1"/>
<dbReference type="Pfam" id="PF00642">
    <property type="entry name" value="zf-CCCH"/>
    <property type="match status" value="1"/>
</dbReference>
<dbReference type="WBParaSite" id="HPLM_0000925601-mRNA-1">
    <property type="protein sequence ID" value="HPLM_0000925601-mRNA-1"/>
    <property type="gene ID" value="HPLM_0000925601"/>
</dbReference>
<keyword evidence="11 18" id="KW-0548">Nucleotidyltransferase</keyword>
<organism evidence="25">
    <name type="scientific">Haemonchus placei</name>
    <name type="common">Barber's pole worm</name>
    <dbReference type="NCBI Taxonomy" id="6290"/>
    <lineage>
        <taxon>Eukaryota</taxon>
        <taxon>Metazoa</taxon>
        <taxon>Ecdysozoa</taxon>
        <taxon>Nematoda</taxon>
        <taxon>Chromadorea</taxon>
        <taxon>Rhabditida</taxon>
        <taxon>Rhabditina</taxon>
        <taxon>Rhabditomorpha</taxon>
        <taxon>Strongyloidea</taxon>
        <taxon>Trichostrongylidae</taxon>
        <taxon>Haemonchus</taxon>
    </lineage>
</organism>
<dbReference type="OrthoDB" id="10260889at2759"/>
<keyword evidence="17" id="KW-0863">Zinc-finger</keyword>
<dbReference type="GO" id="GO:0016024">
    <property type="term" value="P:CDP-diacylglycerol biosynthetic process"/>
    <property type="evidence" value="ECO:0007669"/>
    <property type="project" value="UniProtKB-UniPathway"/>
</dbReference>
<feature type="domain" description="G-patch" evidence="22">
    <location>
        <begin position="701"/>
        <end position="750"/>
    </location>
</feature>
<keyword evidence="9 18" id="KW-0808">Transferase</keyword>
<feature type="domain" description="C3H1-type" evidence="21">
    <location>
        <begin position="555"/>
        <end position="581"/>
    </location>
</feature>
<evidence type="ECO:0000259" key="21">
    <source>
        <dbReference type="PROSITE" id="PS50103"/>
    </source>
</evidence>
<feature type="transmembrane region" description="Helical" evidence="20">
    <location>
        <begin position="263"/>
        <end position="286"/>
    </location>
</feature>
<dbReference type="UniPathway" id="UPA00557">
    <property type="reaction ID" value="UER00614"/>
</dbReference>
<proteinExistence type="inferred from homology"/>
<evidence type="ECO:0000256" key="19">
    <source>
        <dbReference type="SAM" id="MobiDB-lite"/>
    </source>
</evidence>
<dbReference type="InterPro" id="IPR000571">
    <property type="entry name" value="Znf_CCCH"/>
</dbReference>
<reference evidence="23 24" key="2">
    <citation type="submission" date="2018-11" db="EMBL/GenBank/DDBJ databases">
        <authorList>
            <consortium name="Pathogen Informatics"/>
        </authorList>
    </citation>
    <scope>NUCLEOTIDE SEQUENCE [LARGE SCALE GENOMIC DNA]</scope>
    <source>
        <strain evidence="23 24">MHpl1</strain>
    </source>
</reference>
<feature type="region of interest" description="Disordered" evidence="19">
    <location>
        <begin position="790"/>
        <end position="811"/>
    </location>
</feature>
<dbReference type="GO" id="GO:0004605">
    <property type="term" value="F:phosphatidate cytidylyltransferase activity"/>
    <property type="evidence" value="ECO:0007669"/>
    <property type="project" value="UniProtKB-EC"/>
</dbReference>
<feature type="transmembrane region" description="Helical" evidence="20">
    <location>
        <begin position="168"/>
        <end position="188"/>
    </location>
</feature>
<evidence type="ECO:0000256" key="9">
    <source>
        <dbReference type="ARBA" id="ARBA00022679"/>
    </source>
</evidence>
<evidence type="ECO:0000256" key="5">
    <source>
        <dbReference type="ARBA" id="ARBA00005189"/>
    </source>
</evidence>
<feature type="transmembrane region" description="Helical" evidence="20">
    <location>
        <begin position="97"/>
        <end position="121"/>
    </location>
</feature>
<name>A0A158QMU1_HAEPC</name>
<keyword evidence="16" id="KW-1208">Phospholipid metabolism</keyword>
<evidence type="ECO:0000256" key="7">
    <source>
        <dbReference type="ARBA" id="ARBA00012487"/>
    </source>
</evidence>
<feature type="region of interest" description="Disordered" evidence="19">
    <location>
        <begin position="655"/>
        <end position="686"/>
    </location>
</feature>
<evidence type="ECO:0000256" key="12">
    <source>
        <dbReference type="ARBA" id="ARBA00022989"/>
    </source>
</evidence>
<comment type="pathway">
    <text evidence="4 18">Phospholipid metabolism; CDP-diacylglycerol biosynthesis; CDP-diacylglycerol from sn-glycerol 3-phosphate: step 3/3.</text>
</comment>
<evidence type="ECO:0000256" key="20">
    <source>
        <dbReference type="SAM" id="Phobius"/>
    </source>
</evidence>
<evidence type="ECO:0000256" key="4">
    <source>
        <dbReference type="ARBA" id="ARBA00005119"/>
    </source>
</evidence>
<feature type="transmembrane region" description="Helical" evidence="20">
    <location>
        <begin position="73"/>
        <end position="91"/>
    </location>
</feature>
<evidence type="ECO:0000256" key="6">
    <source>
        <dbReference type="ARBA" id="ARBA00010185"/>
    </source>
</evidence>
<feature type="transmembrane region" description="Helical" evidence="20">
    <location>
        <begin position="342"/>
        <end position="368"/>
    </location>
</feature>
<evidence type="ECO:0000256" key="15">
    <source>
        <dbReference type="ARBA" id="ARBA00023209"/>
    </source>
</evidence>
<evidence type="ECO:0000256" key="10">
    <source>
        <dbReference type="ARBA" id="ARBA00022692"/>
    </source>
</evidence>
<keyword evidence="12 20" id="KW-1133">Transmembrane helix</keyword>
<sequence length="811" mass="92016">MAEVGTDDQLRQRRNQGQAEDVRPTSDESDMDAIPQDEERIAGLMKIIPQDTGSMGELVDSVLTPLPPRWRNWVVRGVFTIIMVSMFSFIVSRGPTWLMALVFAIQFKCFHEIISIGLAVYRMYDFPWFRLLSWYFLVTSNYFIFGESLIDYWAILLRKDNFLHFLNSYHRLISFGLYCVGFVWFVLSLKKGYYMRQFSLFAWTHITLLLIVCQSFFIIQNIFQGTIWFLVPVAMIICCDVMSYMFGFFFGKTPLIKLSPKKTWEGFIGGAVSTVIFGILLSYSLYNRPFFVCPVEDYYIDNTNCTIPSSFQLQPYSLPRPLSWIFKILRPFSDYRRDPHVYLFPFLGHAVVMALFASLLGPFGGFFASGFKRAFKIKDFGDVIPGHGGLMDRFDCQLLMGTFVSVYIHTFIRVPNPAKLVTQILWLQPEDQITIALIDQQLSANEGLEQRESLLEMRADLVELVQLLREQAEEEAAAQADNDSEIFPEGSSADTSLNTSLPDGFDEFIGMRCMAPYPSANLHVSHHAAVILEVLHPDPVNGLQARVLYSHPMVNGMRPCSHFLAGTCRFDEKCKFSHGEIVPMAELNEYKEPNFSTLTVGSLVLVSTSVSPPLWEIGRLMAIDHGEVAVKILKTNSEVSSKMDHIVPLDGEVEDISEDSFHPPAPLEYSNDENEKNESWKEQKGSRCGNVTVGNLGDWHGGGFGLKLMQKMGYKLGEGLGKNNDGIVHAIQAKICPKNTSVDGVMNARKKVVDGMQKVKSRVREEMKHTHDSLDADIFAFLNRKLEQEPVKTEQDEIKEDIRKLARSSNK</sequence>
<keyword evidence="14 20" id="KW-0472">Membrane</keyword>
<dbReference type="InterPro" id="IPR000374">
    <property type="entry name" value="PC_trans"/>
</dbReference>
<evidence type="ECO:0000313" key="25">
    <source>
        <dbReference type="WBParaSite" id="HPLM_0000925601-mRNA-1"/>
    </source>
</evidence>
<keyword evidence="17" id="KW-0862">Zinc</keyword>
<comment type="similarity">
    <text evidence="6 18">Belongs to the CDS family.</text>
</comment>
<dbReference type="Pfam" id="PF01148">
    <property type="entry name" value="CTP_transf_1"/>
    <property type="match status" value="1"/>
</dbReference>
<feature type="compositionally biased region" description="Basic and acidic residues" evidence="19">
    <location>
        <begin position="790"/>
        <end position="804"/>
    </location>
</feature>
<dbReference type="PANTHER" id="PTHR13773:SF8">
    <property type="entry name" value="PHOSPHATIDATE CYTIDYLYLTRANSFERASE, PHOTORECEPTOR-SPECIFIC"/>
    <property type="match status" value="1"/>
</dbReference>
<comment type="pathway">
    <text evidence="5">Lipid metabolism.</text>
</comment>
<comment type="catalytic activity">
    <reaction evidence="1 18">
        <text>a 1,2-diacyl-sn-glycero-3-phosphate + CTP + H(+) = a CDP-1,2-diacyl-sn-glycerol + diphosphate</text>
        <dbReference type="Rhea" id="RHEA:16229"/>
        <dbReference type="ChEBI" id="CHEBI:15378"/>
        <dbReference type="ChEBI" id="CHEBI:33019"/>
        <dbReference type="ChEBI" id="CHEBI:37563"/>
        <dbReference type="ChEBI" id="CHEBI:58332"/>
        <dbReference type="ChEBI" id="CHEBI:58608"/>
        <dbReference type="EC" id="2.7.7.41"/>
    </reaction>
</comment>
<evidence type="ECO:0000256" key="16">
    <source>
        <dbReference type="ARBA" id="ARBA00023264"/>
    </source>
</evidence>
<evidence type="ECO:0000256" key="3">
    <source>
        <dbReference type="ARBA" id="ARBA00004141"/>
    </source>
</evidence>
<dbReference type="EMBL" id="UZAF01017021">
    <property type="protein sequence ID" value="VDO36979.1"/>
    <property type="molecule type" value="Genomic_DNA"/>
</dbReference>
<dbReference type="GO" id="GO:0003676">
    <property type="term" value="F:nucleic acid binding"/>
    <property type="evidence" value="ECO:0007669"/>
    <property type="project" value="InterPro"/>
</dbReference>
<dbReference type="Gene3D" id="2.30.30.1190">
    <property type="match status" value="1"/>
</dbReference>
<protein>
    <recommendedName>
        <fullName evidence="7 18">Phosphatidate cytidylyltransferase</fullName>
        <ecNumber evidence="7 18">2.7.7.41</ecNumber>
    </recommendedName>
</protein>
<feature type="region of interest" description="Disordered" evidence="19">
    <location>
        <begin position="477"/>
        <end position="499"/>
    </location>
</feature>
<accession>A0A158QMU1</accession>
<dbReference type="PROSITE" id="PS50174">
    <property type="entry name" value="G_PATCH"/>
    <property type="match status" value="1"/>
</dbReference>
<evidence type="ECO:0000256" key="8">
    <source>
        <dbReference type="ARBA" id="ARBA00022516"/>
    </source>
</evidence>
<gene>
    <name evidence="23" type="ORF">HPLM_LOCUS9248</name>
</gene>
<dbReference type="PROSITE" id="PS50103">
    <property type="entry name" value="ZF_C3H1"/>
    <property type="match status" value="1"/>
</dbReference>
<feature type="transmembrane region" description="Helical" evidence="20">
    <location>
        <begin position="133"/>
        <end position="156"/>
    </location>
</feature>
<feature type="compositionally biased region" description="Acidic residues" evidence="19">
    <location>
        <begin position="477"/>
        <end position="486"/>
    </location>
</feature>
<dbReference type="PROSITE" id="PS01315">
    <property type="entry name" value="CDS"/>
    <property type="match status" value="1"/>
</dbReference>
<comment type="function">
    <text evidence="2">Transcription repressor.</text>
</comment>
<dbReference type="Proteomes" id="UP000268014">
    <property type="component" value="Unassembled WGS sequence"/>
</dbReference>
<dbReference type="EC" id="2.7.7.41" evidence="7 18"/>
<feature type="transmembrane region" description="Helical" evidence="20">
    <location>
        <begin position="200"/>
        <end position="223"/>
    </location>
</feature>
<dbReference type="Pfam" id="PF01585">
    <property type="entry name" value="G-patch"/>
    <property type="match status" value="1"/>
</dbReference>
<dbReference type="SMART" id="SM00443">
    <property type="entry name" value="G_patch"/>
    <property type="match status" value="1"/>
</dbReference>
<evidence type="ECO:0000256" key="2">
    <source>
        <dbReference type="ARBA" id="ARBA00004062"/>
    </source>
</evidence>
<feature type="region of interest" description="Disordered" evidence="19">
    <location>
        <begin position="1"/>
        <end position="34"/>
    </location>
</feature>